<dbReference type="Proteomes" id="UP000766486">
    <property type="component" value="Unassembled WGS sequence"/>
</dbReference>
<feature type="signal peptide" evidence="2">
    <location>
        <begin position="1"/>
        <end position="20"/>
    </location>
</feature>
<organism evidence="4 5">
    <name type="scientific">Bionectria ochroleuca</name>
    <name type="common">Gliocladium roseum</name>
    <dbReference type="NCBI Taxonomy" id="29856"/>
    <lineage>
        <taxon>Eukaryota</taxon>
        <taxon>Fungi</taxon>
        <taxon>Dikarya</taxon>
        <taxon>Ascomycota</taxon>
        <taxon>Pezizomycotina</taxon>
        <taxon>Sordariomycetes</taxon>
        <taxon>Hypocreomycetidae</taxon>
        <taxon>Hypocreales</taxon>
        <taxon>Bionectriaceae</taxon>
        <taxon>Clonostachys</taxon>
    </lineage>
</organism>
<feature type="chain" id="PRO_5045071846" description="CBM-cenC domain-containing protein" evidence="2">
    <location>
        <begin position="21"/>
        <end position="197"/>
    </location>
</feature>
<dbReference type="Gene3D" id="2.60.120.260">
    <property type="entry name" value="Galactose-binding domain-like"/>
    <property type="match status" value="1"/>
</dbReference>
<accession>A0ABY6UN30</accession>
<dbReference type="InterPro" id="IPR003305">
    <property type="entry name" value="CenC_carb-bd"/>
</dbReference>
<evidence type="ECO:0000259" key="3">
    <source>
        <dbReference type="Pfam" id="PF02018"/>
    </source>
</evidence>
<keyword evidence="1" id="KW-0378">Hydrolase</keyword>
<dbReference type="EMBL" id="CABFNS010000851">
    <property type="protein sequence ID" value="VUC32736.1"/>
    <property type="molecule type" value="Genomic_DNA"/>
</dbReference>
<feature type="domain" description="CBM-cenC" evidence="3">
    <location>
        <begin position="46"/>
        <end position="170"/>
    </location>
</feature>
<keyword evidence="2" id="KW-0732">Signal</keyword>
<keyword evidence="5" id="KW-1185">Reference proteome</keyword>
<dbReference type="InterPro" id="IPR008979">
    <property type="entry name" value="Galactose-bd-like_sf"/>
</dbReference>
<evidence type="ECO:0000256" key="1">
    <source>
        <dbReference type="ARBA" id="ARBA00022801"/>
    </source>
</evidence>
<sequence length="197" mass="21324">MLFSNSVAALAAFAITGVSAGIRIPKLWPCWPVCPSPPDPCDAVTNQVQNGGFDSPLSGLPWVFTGMQITKNKPRSSPQAALSNIQTTVQKNSMIQSVTLEKGKTYTLRYYWAIVSGTIATNQDCYISAGVDQTNLNSLLLTATPQGTYNQHDFTFKAPAVSTLQFIVYCNKLPAPLSVNVDDVSIYEKVKGCDIPE</sequence>
<evidence type="ECO:0000313" key="5">
    <source>
        <dbReference type="Proteomes" id="UP000766486"/>
    </source>
</evidence>
<evidence type="ECO:0000313" key="4">
    <source>
        <dbReference type="EMBL" id="VUC32736.1"/>
    </source>
</evidence>
<reference evidence="4 5" key="1">
    <citation type="submission" date="2019-06" db="EMBL/GenBank/DDBJ databases">
        <authorList>
            <person name="Broberg M."/>
        </authorList>
    </citation>
    <scope>NUCLEOTIDE SEQUENCE [LARGE SCALE GENOMIC DNA]</scope>
</reference>
<comment type="caution">
    <text evidence="4">The sequence shown here is derived from an EMBL/GenBank/DDBJ whole genome shotgun (WGS) entry which is preliminary data.</text>
</comment>
<dbReference type="Pfam" id="PF02018">
    <property type="entry name" value="CBM_4_9"/>
    <property type="match status" value="1"/>
</dbReference>
<evidence type="ECO:0000256" key="2">
    <source>
        <dbReference type="SAM" id="SignalP"/>
    </source>
</evidence>
<name>A0ABY6UN30_BIOOC</name>
<proteinExistence type="predicted"/>
<dbReference type="SUPFAM" id="SSF49785">
    <property type="entry name" value="Galactose-binding domain-like"/>
    <property type="match status" value="1"/>
</dbReference>
<gene>
    <name evidence="4" type="ORF">CLO192961_LOCUS328982</name>
</gene>
<protein>
    <recommendedName>
        <fullName evidence="3">CBM-cenC domain-containing protein</fullName>
    </recommendedName>
</protein>